<keyword evidence="3" id="KW-1185">Reference proteome</keyword>
<protein>
    <recommendedName>
        <fullName evidence="4">Secreted protein</fullName>
    </recommendedName>
</protein>
<proteinExistence type="predicted"/>
<gene>
    <name evidence="2" type="ORF">DFJ66_3986</name>
</gene>
<evidence type="ECO:0000256" key="1">
    <source>
        <dbReference type="SAM" id="SignalP"/>
    </source>
</evidence>
<organism evidence="2 3">
    <name type="scientific">Saccharothrix variisporea</name>
    <dbReference type="NCBI Taxonomy" id="543527"/>
    <lineage>
        <taxon>Bacteria</taxon>
        <taxon>Bacillati</taxon>
        <taxon>Actinomycetota</taxon>
        <taxon>Actinomycetes</taxon>
        <taxon>Pseudonocardiales</taxon>
        <taxon>Pseudonocardiaceae</taxon>
        <taxon>Saccharothrix</taxon>
    </lineage>
</organism>
<dbReference type="EMBL" id="RBXR01000001">
    <property type="protein sequence ID" value="RKT70716.1"/>
    <property type="molecule type" value="Genomic_DNA"/>
</dbReference>
<sequence>MFKKAAAATAIAAALMAIGSPAFADDDIDVTEQVGLLNLDDTDLLNQINVCEIDAVQLVNVDVDLLPIASDTCKNTDVDIEVED</sequence>
<accession>A0A495XBN4</accession>
<evidence type="ECO:0008006" key="4">
    <source>
        <dbReference type="Google" id="ProtNLM"/>
    </source>
</evidence>
<comment type="caution">
    <text evidence="2">The sequence shown here is derived from an EMBL/GenBank/DDBJ whole genome shotgun (WGS) entry which is preliminary data.</text>
</comment>
<reference evidence="2 3" key="1">
    <citation type="submission" date="2018-10" db="EMBL/GenBank/DDBJ databases">
        <title>Sequencing the genomes of 1000 actinobacteria strains.</title>
        <authorList>
            <person name="Klenk H.-P."/>
        </authorList>
    </citation>
    <scope>NUCLEOTIDE SEQUENCE [LARGE SCALE GENOMIC DNA]</scope>
    <source>
        <strain evidence="2 3">DSM 43911</strain>
    </source>
</reference>
<evidence type="ECO:0000313" key="3">
    <source>
        <dbReference type="Proteomes" id="UP000272729"/>
    </source>
</evidence>
<evidence type="ECO:0000313" key="2">
    <source>
        <dbReference type="EMBL" id="RKT70716.1"/>
    </source>
</evidence>
<feature type="chain" id="PRO_5019762648" description="Secreted protein" evidence="1">
    <location>
        <begin position="25"/>
        <end position="84"/>
    </location>
</feature>
<dbReference type="RefSeq" id="WP_121223094.1">
    <property type="nucleotide sequence ID" value="NZ_JBIUBA010000029.1"/>
</dbReference>
<dbReference type="Proteomes" id="UP000272729">
    <property type="component" value="Unassembled WGS sequence"/>
</dbReference>
<name>A0A495XBN4_9PSEU</name>
<dbReference type="AlphaFoldDB" id="A0A495XBN4"/>
<feature type="signal peptide" evidence="1">
    <location>
        <begin position="1"/>
        <end position="24"/>
    </location>
</feature>
<keyword evidence="1" id="KW-0732">Signal</keyword>